<dbReference type="GO" id="GO:0005737">
    <property type="term" value="C:cytoplasm"/>
    <property type="evidence" value="ECO:0007669"/>
    <property type="project" value="TreeGrafter"/>
</dbReference>
<dbReference type="Pfam" id="PF08190">
    <property type="entry name" value="PIH1"/>
    <property type="match status" value="1"/>
</dbReference>
<feature type="domain" description="PIH1 N-terminal" evidence="3">
    <location>
        <begin position="15"/>
        <end position="167"/>
    </location>
</feature>
<comment type="function">
    <text evidence="2">Involved in the assembly of C/D box small nucleolar ribonucleoprotein (snoRNP) particles. Recruits the SWI/SNF complex to the core promoter of rRNA genes and enhances pre-rRNA transcription. Mediates interaction of TELO2 with the R2TP complex which is necessary for the stability of MTOR and SMG1. Positively regulates the assembly and activity of the mTORC1 complex.</text>
</comment>
<evidence type="ECO:0000259" key="3">
    <source>
        <dbReference type="Pfam" id="PF08190"/>
    </source>
</evidence>
<dbReference type="InterPro" id="IPR012981">
    <property type="entry name" value="PIH1_N"/>
</dbReference>
<dbReference type="WBParaSite" id="Csp11.Scaffold629.g11042.t1">
    <property type="protein sequence ID" value="Csp11.Scaffold629.g11042.t1"/>
    <property type="gene ID" value="Csp11.Scaffold629.g11042"/>
</dbReference>
<dbReference type="PANTHER" id="PTHR22997">
    <property type="entry name" value="PIH1 DOMAIN-CONTAINING PROTEIN 1"/>
    <property type="match status" value="1"/>
</dbReference>
<dbReference type="GO" id="GO:0000492">
    <property type="term" value="P:box C/D snoRNP assembly"/>
    <property type="evidence" value="ECO:0007669"/>
    <property type="project" value="TreeGrafter"/>
</dbReference>
<accession>A0A1I7TRH6</accession>
<organism evidence="4 5">
    <name type="scientific">Caenorhabditis tropicalis</name>
    <dbReference type="NCBI Taxonomy" id="1561998"/>
    <lineage>
        <taxon>Eukaryota</taxon>
        <taxon>Metazoa</taxon>
        <taxon>Ecdysozoa</taxon>
        <taxon>Nematoda</taxon>
        <taxon>Chromadorea</taxon>
        <taxon>Rhabditida</taxon>
        <taxon>Rhabditina</taxon>
        <taxon>Rhabditomorpha</taxon>
        <taxon>Rhabditoidea</taxon>
        <taxon>Rhabditidae</taxon>
        <taxon>Peloderinae</taxon>
        <taxon>Caenorhabditis</taxon>
    </lineage>
</organism>
<dbReference type="Proteomes" id="UP000095282">
    <property type="component" value="Unplaced"/>
</dbReference>
<dbReference type="STRING" id="1561998.A0A1I7TRH6"/>
<comment type="similarity">
    <text evidence="1">Belongs to the PIH1 family.</text>
</comment>
<name>A0A1I7TRH6_9PELO</name>
<sequence length="308" mass="35654">MSVGPSDDSDKYWKVFPKPGLVLRWDKIYENGSAEPTEQTLIVNIVHCRQIPAPTNLISAEELGVMFETKKINPKKTIPLNLDEPRDVEVTSGKKVKTVDVIINTEYFKSYIDESKDYFQIFYIMFIVSHLLDDKYKFKMDPNDFGVSNDTKYFGTQKELKIAKRSDQQIAKDMEREDLKRMKEHARAMEQARNGNPEPRGAESFGEKVFSLMKTSIRDETYEVSYQVKIDMEKYDQLFKTFKILIKSNKVTISSKSDCTLVEVPVPDSVTIDFSSVTLNYDTKRQLCVVTMQLAKVEKKKNKQEDEQ</sequence>
<dbReference type="AlphaFoldDB" id="A0A1I7TRH6"/>
<dbReference type="InterPro" id="IPR050734">
    <property type="entry name" value="PIH1/Kintoun_subfamily"/>
</dbReference>
<keyword evidence="4" id="KW-1185">Reference proteome</keyword>
<dbReference type="GO" id="GO:0006364">
    <property type="term" value="P:rRNA processing"/>
    <property type="evidence" value="ECO:0007669"/>
    <property type="project" value="TreeGrafter"/>
</dbReference>
<reference evidence="5" key="1">
    <citation type="submission" date="2016-11" db="UniProtKB">
        <authorList>
            <consortium name="WormBaseParasite"/>
        </authorList>
    </citation>
    <scope>IDENTIFICATION</scope>
</reference>
<dbReference type="PANTHER" id="PTHR22997:SF0">
    <property type="entry name" value="PIH1 DOMAIN-CONTAINING PROTEIN 1"/>
    <property type="match status" value="1"/>
</dbReference>
<evidence type="ECO:0000313" key="4">
    <source>
        <dbReference type="Proteomes" id="UP000095282"/>
    </source>
</evidence>
<dbReference type="GO" id="GO:1990904">
    <property type="term" value="C:ribonucleoprotein complex"/>
    <property type="evidence" value="ECO:0007669"/>
    <property type="project" value="TreeGrafter"/>
</dbReference>
<protein>
    <submittedName>
        <fullName evidence="5">PIH1 domain-containing protein</fullName>
    </submittedName>
</protein>
<proteinExistence type="inferred from homology"/>
<dbReference type="GO" id="GO:0097255">
    <property type="term" value="C:R2TP complex"/>
    <property type="evidence" value="ECO:0007669"/>
    <property type="project" value="TreeGrafter"/>
</dbReference>
<evidence type="ECO:0000256" key="1">
    <source>
        <dbReference type="ARBA" id="ARBA00008511"/>
    </source>
</evidence>
<evidence type="ECO:0000256" key="2">
    <source>
        <dbReference type="ARBA" id="ARBA00046233"/>
    </source>
</evidence>
<evidence type="ECO:0000313" key="5">
    <source>
        <dbReference type="WBParaSite" id="Csp11.Scaffold629.g11042.t1"/>
    </source>
</evidence>